<feature type="non-terminal residue" evidence="1">
    <location>
        <position position="1"/>
    </location>
</feature>
<dbReference type="EMBL" id="JAHRIN010076583">
    <property type="protein sequence ID" value="MEQ2218183.1"/>
    <property type="molecule type" value="Genomic_DNA"/>
</dbReference>
<evidence type="ECO:0000313" key="1">
    <source>
        <dbReference type="EMBL" id="MEQ2218183.1"/>
    </source>
</evidence>
<protein>
    <submittedName>
        <fullName evidence="1">Uncharacterized protein</fullName>
    </submittedName>
</protein>
<accession>A0ABV0SEZ9</accession>
<reference evidence="1 2" key="1">
    <citation type="submission" date="2021-06" db="EMBL/GenBank/DDBJ databases">
        <authorList>
            <person name="Palmer J.M."/>
        </authorList>
    </citation>
    <scope>NUCLEOTIDE SEQUENCE [LARGE SCALE GENOMIC DNA]</scope>
    <source>
        <strain evidence="1 2">XC_2019</strain>
        <tissue evidence="1">Muscle</tissue>
    </source>
</reference>
<gene>
    <name evidence="1" type="ORF">XENOCAPTIV_030676</name>
</gene>
<keyword evidence="2" id="KW-1185">Reference proteome</keyword>
<proteinExistence type="predicted"/>
<organism evidence="1 2">
    <name type="scientific">Xenoophorus captivus</name>
    <dbReference type="NCBI Taxonomy" id="1517983"/>
    <lineage>
        <taxon>Eukaryota</taxon>
        <taxon>Metazoa</taxon>
        <taxon>Chordata</taxon>
        <taxon>Craniata</taxon>
        <taxon>Vertebrata</taxon>
        <taxon>Euteleostomi</taxon>
        <taxon>Actinopterygii</taxon>
        <taxon>Neopterygii</taxon>
        <taxon>Teleostei</taxon>
        <taxon>Neoteleostei</taxon>
        <taxon>Acanthomorphata</taxon>
        <taxon>Ovalentaria</taxon>
        <taxon>Atherinomorphae</taxon>
        <taxon>Cyprinodontiformes</taxon>
        <taxon>Goodeidae</taxon>
        <taxon>Xenoophorus</taxon>
    </lineage>
</organism>
<dbReference type="Proteomes" id="UP001434883">
    <property type="component" value="Unassembled WGS sequence"/>
</dbReference>
<sequence>LSLWPDQQHQHTFSNLTPSTEYSLLLLADNLSRSIILVATHFGEIFSPETQIKETLACSFKSCDSRSCRLEQKWASEKLDLL</sequence>
<name>A0ABV0SEZ9_9TELE</name>
<evidence type="ECO:0000313" key="2">
    <source>
        <dbReference type="Proteomes" id="UP001434883"/>
    </source>
</evidence>
<comment type="caution">
    <text evidence="1">The sequence shown here is derived from an EMBL/GenBank/DDBJ whole genome shotgun (WGS) entry which is preliminary data.</text>
</comment>